<feature type="domain" description="Rad21/Rec8-like protein N-terminal" evidence="6">
    <location>
        <begin position="1"/>
        <end position="97"/>
    </location>
</feature>
<dbReference type="Pfam" id="PF04824">
    <property type="entry name" value="Rad21_Rec8"/>
    <property type="match status" value="1"/>
</dbReference>
<comment type="similarity">
    <text evidence="2">Belongs to the rad21 family.</text>
</comment>
<comment type="subcellular location">
    <subcellularLocation>
        <location evidence="1">Nucleus</location>
    </subcellularLocation>
</comment>
<dbReference type="CDD" id="cd21793">
    <property type="entry name" value="Rad21_Rec8_M_AtSYN1-like"/>
    <property type="match status" value="1"/>
</dbReference>
<evidence type="ECO:0000313" key="8">
    <source>
        <dbReference type="Proteomes" id="UP000825935"/>
    </source>
</evidence>
<evidence type="ECO:0000259" key="6">
    <source>
        <dbReference type="Pfam" id="PF04825"/>
    </source>
</evidence>
<evidence type="ECO:0000259" key="5">
    <source>
        <dbReference type="Pfam" id="PF04824"/>
    </source>
</evidence>
<protein>
    <submittedName>
        <fullName evidence="7">Uncharacterized protein</fullName>
    </submittedName>
</protein>
<dbReference type="GO" id="GO:0005634">
    <property type="term" value="C:nucleus"/>
    <property type="evidence" value="ECO:0007669"/>
    <property type="project" value="UniProtKB-SubCell"/>
</dbReference>
<evidence type="ECO:0000256" key="1">
    <source>
        <dbReference type="ARBA" id="ARBA00004123"/>
    </source>
</evidence>
<feature type="region of interest" description="Disordered" evidence="4">
    <location>
        <begin position="452"/>
        <end position="477"/>
    </location>
</feature>
<dbReference type="GO" id="GO:0007062">
    <property type="term" value="P:sister chromatid cohesion"/>
    <property type="evidence" value="ECO:0007669"/>
    <property type="project" value="InterPro"/>
</dbReference>
<keyword evidence="3" id="KW-0539">Nucleus</keyword>
<name>A0A8T2SZ81_CERRI</name>
<dbReference type="OMA" id="THDICRE"/>
<dbReference type="SUPFAM" id="SSF46785">
    <property type="entry name" value="Winged helix' DNA-binding domain"/>
    <property type="match status" value="1"/>
</dbReference>
<gene>
    <name evidence="7" type="ORF">KP509_16G059300</name>
</gene>
<dbReference type="Proteomes" id="UP000825935">
    <property type="component" value="Chromosome 16"/>
</dbReference>
<evidence type="ECO:0000256" key="2">
    <source>
        <dbReference type="ARBA" id="ARBA00009870"/>
    </source>
</evidence>
<dbReference type="InterPro" id="IPR006910">
    <property type="entry name" value="Rad21_Rec8_N"/>
</dbReference>
<dbReference type="InterPro" id="IPR039781">
    <property type="entry name" value="Rad21/Rec8-like"/>
</dbReference>
<sequence>MFYSQFILAKKGPLATIWIAAHLERKLRKNQITDTNIGESVDSILYPEIPIALRLSGHLLLGVVRIYSRKVNLLFNDCSEALLKLHQAFQSSTVNLPPGAAVAPFNSITLPESFDFDDMEVHFSRDNVASRLGTRSDFEYHVTARDLITLQEQNDDRRSLFSLDERFEDPGNPYAVLDLSLEELAYEKPLQSTVLENTERITVEDDMLPPLPMEEEIHIDGMDIDKDKESSTNLSELHAEEVAKGVSPIFEVTMEVPDVERLRAASTPGPKEYLMELDDVEMPREASSLMDIDSNDRVPITPNISDVALTPKMEQTPYFREDPISLRPRRSSTRTPAVIPEENDILGSILGKRTPKLEVAPTPMSISRGVKKRKIAFDVAMQLSSAEMKKQLKSTNEIRRTRRRAPSTEFEIWMSKRDNHIEQNFLQPSLPVLSEDLKSIYEEIINGKVVVHSKPQPPLPSSDSVTTRRTPRRLSTDVQEEIDCSRKIIAEPIIEEELPQTSPRDETISNMQDVESSAVDRELILPVCELETMDNKNFLDIVRVPDEENYYQEPLDTTVVKDMEGQKVSPAYVENNVDVEASTTQGLGFLADSRYSDETGDDKSASTQFVESLSSESGWSSRSRAVAMYLKDRFETTEVVGGKDQNRNLTLEKLLSGRSRREAARLFFETLVLGTKGYLQVEQTDPYTEVQLIATQRLLKAAF</sequence>
<dbReference type="EMBL" id="CM035421">
    <property type="protein sequence ID" value="KAH7388131.1"/>
    <property type="molecule type" value="Genomic_DNA"/>
</dbReference>
<dbReference type="InterPro" id="IPR023093">
    <property type="entry name" value="ScpA-like_C"/>
</dbReference>
<comment type="caution">
    <text evidence="7">The sequence shown here is derived from an EMBL/GenBank/DDBJ whole genome shotgun (WGS) entry which is preliminary data.</text>
</comment>
<evidence type="ECO:0000313" key="7">
    <source>
        <dbReference type="EMBL" id="KAH7388131.1"/>
    </source>
</evidence>
<dbReference type="PANTHER" id="PTHR12585">
    <property type="entry name" value="SCC1 / RAD21 FAMILY MEMBER"/>
    <property type="match status" value="1"/>
</dbReference>
<dbReference type="GO" id="GO:0008278">
    <property type="term" value="C:cohesin complex"/>
    <property type="evidence" value="ECO:0007669"/>
    <property type="project" value="InterPro"/>
</dbReference>
<dbReference type="GO" id="GO:1990414">
    <property type="term" value="P:replication-born double-strand break repair via sister chromatid exchange"/>
    <property type="evidence" value="ECO:0007669"/>
    <property type="project" value="TreeGrafter"/>
</dbReference>
<proteinExistence type="inferred from homology"/>
<dbReference type="Gene3D" id="1.10.10.580">
    <property type="entry name" value="Structural maintenance of chromosome 1. Chain E"/>
    <property type="match status" value="1"/>
</dbReference>
<dbReference type="GO" id="GO:0003682">
    <property type="term" value="F:chromatin binding"/>
    <property type="evidence" value="ECO:0007669"/>
    <property type="project" value="TreeGrafter"/>
</dbReference>
<dbReference type="OrthoDB" id="10071381at2759"/>
<dbReference type="Pfam" id="PF04825">
    <property type="entry name" value="Rad21_Rec8_N"/>
    <property type="match status" value="1"/>
</dbReference>
<reference evidence="7" key="1">
    <citation type="submission" date="2021-08" db="EMBL/GenBank/DDBJ databases">
        <title>WGS assembly of Ceratopteris richardii.</title>
        <authorList>
            <person name="Marchant D.B."/>
            <person name="Chen G."/>
            <person name="Jenkins J."/>
            <person name="Shu S."/>
            <person name="Leebens-Mack J."/>
            <person name="Grimwood J."/>
            <person name="Schmutz J."/>
            <person name="Soltis P."/>
            <person name="Soltis D."/>
            <person name="Chen Z.-H."/>
        </authorList>
    </citation>
    <scope>NUCLEOTIDE SEQUENCE</scope>
    <source>
        <strain evidence="7">Whitten #5841</strain>
        <tissue evidence="7">Leaf</tissue>
    </source>
</reference>
<dbReference type="InterPro" id="IPR036390">
    <property type="entry name" value="WH_DNA-bd_sf"/>
</dbReference>
<dbReference type="InterPro" id="IPR006909">
    <property type="entry name" value="Rad21/Rec8_C_eu"/>
</dbReference>
<dbReference type="AlphaFoldDB" id="A0A8T2SZ81"/>
<keyword evidence="8" id="KW-1185">Reference proteome</keyword>
<accession>A0A8T2SZ81</accession>
<dbReference type="PANTHER" id="PTHR12585:SF69">
    <property type="entry name" value="FI11703P"/>
    <property type="match status" value="1"/>
</dbReference>
<evidence type="ECO:0000256" key="4">
    <source>
        <dbReference type="SAM" id="MobiDB-lite"/>
    </source>
</evidence>
<evidence type="ECO:0000256" key="3">
    <source>
        <dbReference type="ARBA" id="ARBA00023242"/>
    </source>
</evidence>
<feature type="domain" description="Rad21/Rec8-like protein C-terminal eukaryotic" evidence="5">
    <location>
        <begin position="648"/>
        <end position="692"/>
    </location>
</feature>
<organism evidence="7 8">
    <name type="scientific">Ceratopteris richardii</name>
    <name type="common">Triangle waterfern</name>
    <dbReference type="NCBI Taxonomy" id="49495"/>
    <lineage>
        <taxon>Eukaryota</taxon>
        <taxon>Viridiplantae</taxon>
        <taxon>Streptophyta</taxon>
        <taxon>Embryophyta</taxon>
        <taxon>Tracheophyta</taxon>
        <taxon>Polypodiopsida</taxon>
        <taxon>Polypodiidae</taxon>
        <taxon>Polypodiales</taxon>
        <taxon>Pteridineae</taxon>
        <taxon>Pteridaceae</taxon>
        <taxon>Parkerioideae</taxon>
        <taxon>Ceratopteris</taxon>
    </lineage>
</organism>